<dbReference type="STRING" id="118060.ATZ35_04260"/>
<proteinExistence type="predicted"/>
<organism evidence="1 2">
    <name type="scientific">Enterococcus rotai</name>
    <dbReference type="NCBI Taxonomy" id="118060"/>
    <lineage>
        <taxon>Bacteria</taxon>
        <taxon>Bacillati</taxon>
        <taxon>Bacillota</taxon>
        <taxon>Bacilli</taxon>
        <taxon>Lactobacillales</taxon>
        <taxon>Enterococcaceae</taxon>
        <taxon>Enterococcus</taxon>
    </lineage>
</organism>
<evidence type="ECO:0000313" key="2">
    <source>
        <dbReference type="Proteomes" id="UP000067523"/>
    </source>
</evidence>
<dbReference type="RefSeq" id="WP_208929644.1">
    <property type="nucleotide sequence ID" value="NZ_CP013655.1"/>
</dbReference>
<reference evidence="2" key="1">
    <citation type="submission" date="2015-12" db="EMBL/GenBank/DDBJ databases">
        <authorList>
            <person name="Lauer A."/>
            <person name="Humrighouse B."/>
            <person name="Loparev V."/>
            <person name="Shewmaker P.L."/>
            <person name="Whitney A.M."/>
            <person name="McLaughlin R.W."/>
        </authorList>
    </citation>
    <scope>NUCLEOTIDE SEQUENCE [LARGE SCALE GENOMIC DNA]</scope>
    <source>
        <strain evidence="2">LMG 26678</strain>
    </source>
</reference>
<dbReference type="KEGG" id="erx:ATZ35_04260"/>
<dbReference type="EMBL" id="CP013655">
    <property type="protein sequence ID" value="ALS36401.1"/>
    <property type="molecule type" value="Genomic_DNA"/>
</dbReference>
<accession>A0A0U2XCA1</accession>
<dbReference type="InterPro" id="IPR045507">
    <property type="entry name" value="DUF6483"/>
</dbReference>
<dbReference type="Pfam" id="PF20092">
    <property type="entry name" value="DUF6483"/>
    <property type="match status" value="1"/>
</dbReference>
<protein>
    <submittedName>
        <fullName evidence="1">Uncharacterized protein</fullName>
    </submittedName>
</protein>
<sequence length="120" mass="13838">MNNYNDFISYQLKGLAQGVNKLLGQNESENTELVKEDVYTTSLSSSKKEIESYILISDFAKAEAILYNLFESEDREEVYSLGEWFFDRLMHLSDTNLAKGGLSVLDVAMKKYNFFDQNHK</sequence>
<dbReference type="Proteomes" id="UP000067523">
    <property type="component" value="Chromosome"/>
</dbReference>
<keyword evidence="2" id="KW-1185">Reference proteome</keyword>
<gene>
    <name evidence="1" type="ORF">ATZ35_04260</name>
</gene>
<dbReference type="AlphaFoldDB" id="A0A0U2XCA1"/>
<evidence type="ECO:0000313" key="1">
    <source>
        <dbReference type="EMBL" id="ALS36401.1"/>
    </source>
</evidence>
<name>A0A0U2XCA1_9ENTE</name>